<keyword evidence="6" id="KW-0271">Exosome</keyword>
<dbReference type="STRING" id="1043002.A0A074XIT0"/>
<dbReference type="GO" id="GO:0016075">
    <property type="term" value="P:rRNA catabolic process"/>
    <property type="evidence" value="ECO:0007669"/>
    <property type="project" value="TreeGrafter"/>
</dbReference>
<dbReference type="InterPro" id="IPR001247">
    <property type="entry name" value="ExoRNase_PH_dom1"/>
</dbReference>
<evidence type="ECO:0000256" key="3">
    <source>
        <dbReference type="ARBA" id="ARBA00006678"/>
    </source>
</evidence>
<dbReference type="GO" id="GO:0071051">
    <property type="term" value="P:poly(A)-dependent snoRNA 3'-end processing"/>
    <property type="evidence" value="ECO:0007669"/>
    <property type="project" value="TreeGrafter"/>
</dbReference>
<evidence type="ECO:0000256" key="2">
    <source>
        <dbReference type="ARBA" id="ARBA00004496"/>
    </source>
</evidence>
<feature type="domain" description="Exoribonuclease phosphorolytic" evidence="10">
    <location>
        <begin position="39"/>
        <end position="201"/>
    </location>
</feature>
<dbReference type="InterPro" id="IPR020568">
    <property type="entry name" value="Ribosomal_Su5_D2-typ_SF"/>
</dbReference>
<feature type="region of interest" description="Disordered" evidence="9">
    <location>
        <begin position="1"/>
        <end position="40"/>
    </location>
</feature>
<comment type="subcellular location">
    <subcellularLocation>
        <location evidence="2">Cytoplasm</location>
    </subcellularLocation>
    <subcellularLocation>
        <location evidence="1">Nucleus</location>
    </subcellularLocation>
</comment>
<evidence type="ECO:0000256" key="6">
    <source>
        <dbReference type="ARBA" id="ARBA00022835"/>
    </source>
</evidence>
<dbReference type="GO" id="GO:0034475">
    <property type="term" value="P:U4 snRNA 3'-end processing"/>
    <property type="evidence" value="ECO:0007669"/>
    <property type="project" value="TreeGrafter"/>
</dbReference>
<dbReference type="PANTHER" id="PTHR11953">
    <property type="entry name" value="EXOSOME COMPLEX COMPONENT"/>
    <property type="match status" value="1"/>
</dbReference>
<organism evidence="11 12">
    <name type="scientific">Aureobasidium pullulans EXF-150</name>
    <dbReference type="NCBI Taxonomy" id="1043002"/>
    <lineage>
        <taxon>Eukaryota</taxon>
        <taxon>Fungi</taxon>
        <taxon>Dikarya</taxon>
        <taxon>Ascomycota</taxon>
        <taxon>Pezizomycotina</taxon>
        <taxon>Dothideomycetes</taxon>
        <taxon>Dothideomycetidae</taxon>
        <taxon>Dothideales</taxon>
        <taxon>Saccotheciaceae</taxon>
        <taxon>Aureobasidium</taxon>
    </lineage>
</organism>
<proteinExistence type="inferred from homology"/>
<gene>
    <name evidence="11" type="ORF">M438DRAFT_373829</name>
</gene>
<evidence type="ECO:0000256" key="7">
    <source>
        <dbReference type="ARBA" id="ARBA00022884"/>
    </source>
</evidence>
<dbReference type="EMBL" id="KL584980">
    <property type="protein sequence ID" value="KEQ85430.1"/>
    <property type="molecule type" value="Genomic_DNA"/>
</dbReference>
<dbReference type="GO" id="GO:0000176">
    <property type="term" value="C:nuclear exosome (RNase complex)"/>
    <property type="evidence" value="ECO:0007669"/>
    <property type="project" value="UniProtKB-ARBA"/>
</dbReference>
<sequence>MADRRRTNAPAGGTSAPVFVPTQESTSSQRPARQRPSSESRKIFLQTGLVPSASGSAYLELHPSTDAARTTLVAQSGTLKLTCTVHGPRPLPRTAAFSPNLLLNTHVKFAPFASRQRRGYLRDTAERDLGLHLETALRGVVIGERWPKSAAEVVITVLESEEDDWWRDDDASKKNIGGVGLMNVLAGCVTAASAAIVDAGIDCVDLVSGGVAALAGEGKGELVLDPCPSEHNDLRAAAVVAHLQSRDELTELWVKGDAGEGFETLVDRAVDAAGLSRSVLAEAVREAAEVKIGSQVADNGKQEVVKATDIEMTG</sequence>
<accession>A0A074XIT0</accession>
<evidence type="ECO:0000259" key="10">
    <source>
        <dbReference type="Pfam" id="PF01138"/>
    </source>
</evidence>
<dbReference type="OrthoDB" id="2504340at2759"/>
<dbReference type="InterPro" id="IPR036345">
    <property type="entry name" value="ExoRNase_PH_dom2_sf"/>
</dbReference>
<evidence type="ECO:0000256" key="5">
    <source>
        <dbReference type="ARBA" id="ARBA00022552"/>
    </source>
</evidence>
<evidence type="ECO:0000256" key="4">
    <source>
        <dbReference type="ARBA" id="ARBA00022490"/>
    </source>
</evidence>
<keyword evidence="4" id="KW-0963">Cytoplasm</keyword>
<keyword evidence="7" id="KW-0694">RNA-binding</keyword>
<dbReference type="GO" id="GO:0006364">
    <property type="term" value="P:rRNA processing"/>
    <property type="evidence" value="ECO:0007669"/>
    <property type="project" value="UniProtKB-KW"/>
</dbReference>
<dbReference type="InterPro" id="IPR050080">
    <property type="entry name" value="RNase_PH"/>
</dbReference>
<dbReference type="RefSeq" id="XP_029761617.1">
    <property type="nucleotide sequence ID" value="XM_029908454.1"/>
</dbReference>
<dbReference type="HOGENOM" id="CLU_063514_1_2_1"/>
<dbReference type="InterPro" id="IPR027408">
    <property type="entry name" value="PNPase/RNase_PH_dom_sf"/>
</dbReference>
<dbReference type="AlphaFoldDB" id="A0A074XIT0"/>
<dbReference type="SUPFAM" id="SSF55666">
    <property type="entry name" value="Ribonuclease PH domain 2-like"/>
    <property type="match status" value="1"/>
</dbReference>
<dbReference type="GO" id="GO:0071028">
    <property type="term" value="P:nuclear mRNA surveillance"/>
    <property type="evidence" value="ECO:0007669"/>
    <property type="project" value="TreeGrafter"/>
</dbReference>
<dbReference type="Gene3D" id="3.30.230.70">
    <property type="entry name" value="GHMP Kinase, N-terminal domain"/>
    <property type="match status" value="1"/>
</dbReference>
<dbReference type="Proteomes" id="UP000030706">
    <property type="component" value="Unassembled WGS sequence"/>
</dbReference>
<dbReference type="CDD" id="cd11371">
    <property type="entry name" value="RNase_PH_MTR3"/>
    <property type="match status" value="1"/>
</dbReference>
<dbReference type="GO" id="GO:0003723">
    <property type="term" value="F:RNA binding"/>
    <property type="evidence" value="ECO:0007669"/>
    <property type="project" value="UniProtKB-KW"/>
</dbReference>
<feature type="compositionally biased region" description="Low complexity" evidence="9">
    <location>
        <begin position="25"/>
        <end position="35"/>
    </location>
</feature>
<evidence type="ECO:0000256" key="8">
    <source>
        <dbReference type="ARBA" id="ARBA00023242"/>
    </source>
</evidence>
<evidence type="ECO:0000313" key="11">
    <source>
        <dbReference type="EMBL" id="KEQ85430.1"/>
    </source>
</evidence>
<evidence type="ECO:0000256" key="1">
    <source>
        <dbReference type="ARBA" id="ARBA00004123"/>
    </source>
</evidence>
<name>A0A074XIT0_AURPU</name>
<protein>
    <submittedName>
        <fullName evidence="11">Exoribonuclease family protein</fullName>
    </submittedName>
</protein>
<keyword evidence="12" id="KW-1185">Reference proteome</keyword>
<evidence type="ECO:0000256" key="9">
    <source>
        <dbReference type="SAM" id="MobiDB-lite"/>
    </source>
</evidence>
<dbReference type="GO" id="GO:0000177">
    <property type="term" value="C:cytoplasmic exosome (RNase complex)"/>
    <property type="evidence" value="ECO:0007669"/>
    <property type="project" value="TreeGrafter"/>
</dbReference>
<dbReference type="Pfam" id="PF01138">
    <property type="entry name" value="RNase_PH"/>
    <property type="match status" value="1"/>
</dbReference>
<dbReference type="PANTHER" id="PTHR11953:SF2">
    <property type="entry name" value="EXOSOME COMPLEX COMPONENT MTR3"/>
    <property type="match status" value="1"/>
</dbReference>
<keyword evidence="8" id="KW-0539">Nucleus</keyword>
<dbReference type="GO" id="GO:0005730">
    <property type="term" value="C:nucleolus"/>
    <property type="evidence" value="ECO:0007669"/>
    <property type="project" value="TreeGrafter"/>
</dbReference>
<evidence type="ECO:0000313" key="12">
    <source>
        <dbReference type="Proteomes" id="UP000030706"/>
    </source>
</evidence>
<dbReference type="GeneID" id="40750760"/>
<keyword evidence="5" id="KW-0698">rRNA processing</keyword>
<reference evidence="11 12" key="1">
    <citation type="journal article" date="2014" name="BMC Genomics">
        <title>Genome sequencing of four Aureobasidium pullulans varieties: biotechnological potential, stress tolerance, and description of new species.</title>
        <authorList>
            <person name="Gostin Ar C."/>
            <person name="Ohm R.A."/>
            <person name="Kogej T."/>
            <person name="Sonjak S."/>
            <person name="Turk M."/>
            <person name="Zajc J."/>
            <person name="Zalar P."/>
            <person name="Grube M."/>
            <person name="Sun H."/>
            <person name="Han J."/>
            <person name="Sharma A."/>
            <person name="Chiniquy J."/>
            <person name="Ngan C.Y."/>
            <person name="Lipzen A."/>
            <person name="Barry K."/>
            <person name="Grigoriev I.V."/>
            <person name="Gunde-Cimerman N."/>
        </authorList>
    </citation>
    <scope>NUCLEOTIDE SEQUENCE [LARGE SCALE GENOMIC DNA]</scope>
    <source>
        <strain evidence="11 12">EXF-150</strain>
    </source>
</reference>
<dbReference type="SUPFAM" id="SSF54211">
    <property type="entry name" value="Ribosomal protein S5 domain 2-like"/>
    <property type="match status" value="1"/>
</dbReference>
<comment type="similarity">
    <text evidence="3">Belongs to the RNase PH family.</text>
</comment>